<comment type="subcellular location">
    <subcellularLocation>
        <location evidence="2">Cytoplasm</location>
    </subcellularLocation>
    <subcellularLocation>
        <location evidence="1">Nucleus</location>
    </subcellularLocation>
</comment>
<reference evidence="15 16" key="1">
    <citation type="submission" date="2014-04" db="EMBL/GenBank/DDBJ databases">
        <authorList>
            <consortium name="DOE Joint Genome Institute"/>
            <person name="Kuo A."/>
            <person name="Zuccaro A."/>
            <person name="Kohler A."/>
            <person name="Nagy L.G."/>
            <person name="Floudas D."/>
            <person name="Copeland A."/>
            <person name="Barry K.W."/>
            <person name="Cichocki N."/>
            <person name="Veneault-Fourrey C."/>
            <person name="LaButti K."/>
            <person name="Lindquist E.A."/>
            <person name="Lipzen A."/>
            <person name="Lundell T."/>
            <person name="Morin E."/>
            <person name="Murat C."/>
            <person name="Sun H."/>
            <person name="Tunlid A."/>
            <person name="Henrissat B."/>
            <person name="Grigoriev I.V."/>
            <person name="Hibbett D.S."/>
            <person name="Martin F."/>
            <person name="Nordberg H.P."/>
            <person name="Cantor M.N."/>
            <person name="Hua S.X."/>
        </authorList>
    </citation>
    <scope>NUCLEOTIDE SEQUENCE [LARGE SCALE GENOMIC DNA]</scope>
    <source>
        <strain evidence="15 16">MAFF 305830</strain>
    </source>
</reference>
<keyword evidence="16" id="KW-1185">Reference proteome</keyword>
<dbReference type="CDD" id="cd18808">
    <property type="entry name" value="SF1_C_Upf1"/>
    <property type="match status" value="1"/>
</dbReference>
<dbReference type="SMART" id="SM00382">
    <property type="entry name" value="AAA"/>
    <property type="match status" value="1"/>
</dbReference>
<dbReference type="EMBL" id="KN824309">
    <property type="protein sequence ID" value="KIM26034.1"/>
    <property type="molecule type" value="Genomic_DNA"/>
</dbReference>
<dbReference type="STRING" id="933852.A0A0C3B1F3"/>
<dbReference type="Pfam" id="PF13086">
    <property type="entry name" value="AAA_11"/>
    <property type="match status" value="1"/>
</dbReference>
<proteinExistence type="inferred from homology"/>
<keyword evidence="9" id="KW-0067">ATP-binding</keyword>
<dbReference type="InterPro" id="IPR041677">
    <property type="entry name" value="DNA2/NAM7_AAA_11"/>
</dbReference>
<comment type="catalytic activity">
    <reaction evidence="11">
        <text>ATP + H2O = ADP + phosphate + H(+)</text>
        <dbReference type="Rhea" id="RHEA:13065"/>
        <dbReference type="ChEBI" id="CHEBI:15377"/>
        <dbReference type="ChEBI" id="CHEBI:15378"/>
        <dbReference type="ChEBI" id="CHEBI:30616"/>
        <dbReference type="ChEBI" id="CHEBI:43474"/>
        <dbReference type="ChEBI" id="CHEBI:456216"/>
        <dbReference type="EC" id="3.6.4.12"/>
    </reaction>
    <physiologicalReaction direction="left-to-right" evidence="11">
        <dbReference type="Rhea" id="RHEA:13066"/>
    </physiologicalReaction>
</comment>
<dbReference type="InterPro" id="IPR003593">
    <property type="entry name" value="AAA+_ATPase"/>
</dbReference>
<evidence type="ECO:0000313" key="16">
    <source>
        <dbReference type="Proteomes" id="UP000054097"/>
    </source>
</evidence>
<dbReference type="Pfam" id="PF13087">
    <property type="entry name" value="AAA_12"/>
    <property type="match status" value="1"/>
</dbReference>
<dbReference type="Gene3D" id="3.40.50.300">
    <property type="entry name" value="P-loop containing nucleotide triphosphate hydrolases"/>
    <property type="match status" value="2"/>
</dbReference>
<dbReference type="AlphaFoldDB" id="A0A0C3B1F3"/>
<dbReference type="OrthoDB" id="6730379at2759"/>
<dbReference type="GO" id="GO:0003723">
    <property type="term" value="F:RNA binding"/>
    <property type="evidence" value="ECO:0007669"/>
    <property type="project" value="InterPro"/>
</dbReference>
<feature type="region of interest" description="Disordered" evidence="12">
    <location>
        <begin position="442"/>
        <end position="511"/>
    </location>
</feature>
<evidence type="ECO:0000256" key="9">
    <source>
        <dbReference type="ARBA" id="ARBA00022840"/>
    </source>
</evidence>
<evidence type="ECO:0000256" key="11">
    <source>
        <dbReference type="ARBA" id="ARBA00048432"/>
    </source>
</evidence>
<feature type="domain" description="Helicase ATP-binding" evidence="14">
    <location>
        <begin position="223"/>
        <end position="550"/>
    </location>
</feature>
<evidence type="ECO:0000256" key="4">
    <source>
        <dbReference type="ARBA" id="ARBA00012551"/>
    </source>
</evidence>
<evidence type="ECO:0000313" key="15">
    <source>
        <dbReference type="EMBL" id="KIM26034.1"/>
    </source>
</evidence>
<dbReference type="Pfam" id="PF21138">
    <property type="entry name" value="SMUBP-2_HCS1_1B"/>
    <property type="match status" value="1"/>
</dbReference>
<dbReference type="GO" id="GO:0005737">
    <property type="term" value="C:cytoplasm"/>
    <property type="evidence" value="ECO:0007669"/>
    <property type="project" value="UniProtKB-SubCell"/>
</dbReference>
<keyword evidence="7" id="KW-0378">Hydrolase</keyword>
<evidence type="ECO:0000256" key="1">
    <source>
        <dbReference type="ARBA" id="ARBA00004123"/>
    </source>
</evidence>
<evidence type="ECO:0000259" key="13">
    <source>
        <dbReference type="SMART" id="SM00382"/>
    </source>
</evidence>
<dbReference type="InterPro" id="IPR014001">
    <property type="entry name" value="Helicase_ATP-bd"/>
</dbReference>
<keyword evidence="10" id="KW-0539">Nucleus</keyword>
<dbReference type="GO" id="GO:0005524">
    <property type="term" value="F:ATP binding"/>
    <property type="evidence" value="ECO:0007669"/>
    <property type="project" value="UniProtKB-KW"/>
</dbReference>
<dbReference type="Gene3D" id="2.40.30.270">
    <property type="match status" value="1"/>
</dbReference>
<protein>
    <recommendedName>
        <fullName evidence="4">DNA helicase</fullName>
        <ecNumber evidence="4">3.6.4.12</ecNumber>
    </recommendedName>
</protein>
<comment type="similarity">
    <text evidence="3">Belongs to the DNA2/NAM7 helicase family.</text>
</comment>
<organism evidence="15 16">
    <name type="scientific">Serendipita vermifera MAFF 305830</name>
    <dbReference type="NCBI Taxonomy" id="933852"/>
    <lineage>
        <taxon>Eukaryota</taxon>
        <taxon>Fungi</taxon>
        <taxon>Dikarya</taxon>
        <taxon>Basidiomycota</taxon>
        <taxon>Agaricomycotina</taxon>
        <taxon>Agaricomycetes</taxon>
        <taxon>Sebacinales</taxon>
        <taxon>Serendipitaceae</taxon>
        <taxon>Serendipita</taxon>
    </lineage>
</organism>
<evidence type="ECO:0000259" key="14">
    <source>
        <dbReference type="SMART" id="SM00487"/>
    </source>
</evidence>
<dbReference type="InterPro" id="IPR027417">
    <property type="entry name" value="P-loop_NTPase"/>
</dbReference>
<keyword evidence="6" id="KW-0547">Nucleotide-binding</keyword>
<dbReference type="SMART" id="SM00487">
    <property type="entry name" value="DEXDc"/>
    <property type="match status" value="1"/>
</dbReference>
<gene>
    <name evidence="15" type="ORF">M408DRAFT_330815</name>
</gene>
<evidence type="ECO:0000256" key="6">
    <source>
        <dbReference type="ARBA" id="ARBA00022741"/>
    </source>
</evidence>
<dbReference type="SUPFAM" id="SSF52540">
    <property type="entry name" value="P-loop containing nucleoside triphosphate hydrolases"/>
    <property type="match status" value="1"/>
</dbReference>
<evidence type="ECO:0000256" key="10">
    <source>
        <dbReference type="ARBA" id="ARBA00023242"/>
    </source>
</evidence>
<dbReference type="PANTHER" id="PTHR43788:SF8">
    <property type="entry name" value="DNA-BINDING PROTEIN SMUBP-2"/>
    <property type="match status" value="1"/>
</dbReference>
<dbReference type="EC" id="3.6.4.12" evidence="4"/>
<keyword evidence="5" id="KW-0963">Cytoplasm</keyword>
<reference evidence="16" key="2">
    <citation type="submission" date="2015-01" db="EMBL/GenBank/DDBJ databases">
        <title>Evolutionary Origins and Diversification of the Mycorrhizal Mutualists.</title>
        <authorList>
            <consortium name="DOE Joint Genome Institute"/>
            <consortium name="Mycorrhizal Genomics Consortium"/>
            <person name="Kohler A."/>
            <person name="Kuo A."/>
            <person name="Nagy L.G."/>
            <person name="Floudas D."/>
            <person name="Copeland A."/>
            <person name="Barry K.W."/>
            <person name="Cichocki N."/>
            <person name="Veneault-Fourrey C."/>
            <person name="LaButti K."/>
            <person name="Lindquist E.A."/>
            <person name="Lipzen A."/>
            <person name="Lundell T."/>
            <person name="Morin E."/>
            <person name="Murat C."/>
            <person name="Riley R."/>
            <person name="Ohm R."/>
            <person name="Sun H."/>
            <person name="Tunlid A."/>
            <person name="Henrissat B."/>
            <person name="Grigoriev I.V."/>
            <person name="Hibbett D.S."/>
            <person name="Martin F."/>
        </authorList>
    </citation>
    <scope>NUCLEOTIDE SEQUENCE [LARGE SCALE GENOMIC DNA]</scope>
    <source>
        <strain evidence="16">MAFF 305830</strain>
    </source>
</reference>
<evidence type="ECO:0000256" key="3">
    <source>
        <dbReference type="ARBA" id="ARBA00007913"/>
    </source>
</evidence>
<dbReference type="GO" id="GO:0005634">
    <property type="term" value="C:nucleus"/>
    <property type="evidence" value="ECO:0007669"/>
    <property type="project" value="UniProtKB-SubCell"/>
</dbReference>
<dbReference type="GO" id="GO:0043139">
    <property type="term" value="F:5'-3' DNA helicase activity"/>
    <property type="evidence" value="ECO:0007669"/>
    <property type="project" value="TreeGrafter"/>
</dbReference>
<evidence type="ECO:0000256" key="5">
    <source>
        <dbReference type="ARBA" id="ARBA00022490"/>
    </source>
</evidence>
<feature type="compositionally biased region" description="Acidic residues" evidence="12">
    <location>
        <begin position="493"/>
        <end position="504"/>
    </location>
</feature>
<dbReference type="GO" id="GO:0016787">
    <property type="term" value="F:hydrolase activity"/>
    <property type="evidence" value="ECO:0007669"/>
    <property type="project" value="UniProtKB-KW"/>
</dbReference>
<dbReference type="PANTHER" id="PTHR43788">
    <property type="entry name" value="DNA2/NAM7 HELICASE FAMILY MEMBER"/>
    <property type="match status" value="1"/>
</dbReference>
<dbReference type="HOGENOM" id="CLU_001666_8_2_1"/>
<evidence type="ECO:0000256" key="12">
    <source>
        <dbReference type="SAM" id="MobiDB-lite"/>
    </source>
</evidence>
<evidence type="ECO:0000256" key="8">
    <source>
        <dbReference type="ARBA" id="ARBA00022806"/>
    </source>
</evidence>
<dbReference type="InterPro" id="IPR047187">
    <property type="entry name" value="SF1_C_Upf1"/>
</dbReference>
<feature type="domain" description="AAA+ ATPase" evidence="13">
    <location>
        <begin position="241"/>
        <end position="548"/>
    </location>
</feature>
<feature type="compositionally biased region" description="Low complexity" evidence="12">
    <location>
        <begin position="103"/>
        <end position="114"/>
    </location>
</feature>
<name>A0A0C3B1F3_SERVB</name>
<dbReference type="InterPro" id="IPR050534">
    <property type="entry name" value="Coronavir_polyprotein_1ab"/>
</dbReference>
<dbReference type="InterPro" id="IPR048761">
    <property type="entry name" value="SMUBP-2_HCS1_1B"/>
</dbReference>
<dbReference type="Proteomes" id="UP000054097">
    <property type="component" value="Unassembled WGS sequence"/>
</dbReference>
<dbReference type="CDD" id="cd18044">
    <property type="entry name" value="DEXXQc_SMUBP2"/>
    <property type="match status" value="1"/>
</dbReference>
<feature type="region of interest" description="Disordered" evidence="12">
    <location>
        <begin position="75"/>
        <end position="124"/>
    </location>
</feature>
<sequence>MSVTPAQLDAFFERQRELLAKERQAEIDQSSLLISNCSPKLLERKGLALLGLAVVQVNIGLGGKSLIELERPAAHHTSTSFPPHSFRPGDLARIDEGSTSSQAPRSKAAKAKPGASKDKGESTGTEGVVYKVSSTKIIIAVDAPKSDSKSDELDIPEHCWVVKLANTVTFDRMDQALERMAKIMLGSSDSTSSVPNPNPLQRVLFGLAKPSRPEDIGEIQYFNPSGLNPSQKQAVKLALSAPELALIHGPPGTGKTHTLVEVILQLVSRNKKVLVCGASNLAVDNLLERLLPHKIPLIRLGHPARVMNDLQDATLDAQADKSEEAQLAKDVKKEIEALMATLAGGPKGKRVKGAERRKMYDEVKELRKEYRKREGVVVSRVVNDAKIILATCHGAGGRQLFNRSFDVVIIDEAAQALEAVCWIPILKASKLILAGDPLQLPPTVISSNERKKSSTKVTKGASTAKLATDKGKLKTTSKQAPPAKPTESNSSDSEAEEGDKENEDTSFTRAVTAKRMGQLIPPKSLETTLFDRMERMWGDGVKQMLNIQYRMNDTICAFPSSTLYSSKLVSDPSVSARLLLDDHTDKDAAQDTLGHPVVFFDTAGCEFYERVDTASSDSKSSLSVDEGSKCNANEVEVVKAWVTELIACGVPANEIAIITPYQAQLSLLSDSMLPTYPGLEIGTVDGMQGREKDAVIISLVRSNDKREVGFLKEKRRLNVAMTRARKHLCVVGDSGTVRHGSPYLKKWIEWLEGNADLRFAGDA</sequence>
<evidence type="ECO:0000256" key="2">
    <source>
        <dbReference type="ARBA" id="ARBA00004496"/>
    </source>
</evidence>
<evidence type="ECO:0000256" key="7">
    <source>
        <dbReference type="ARBA" id="ARBA00022801"/>
    </source>
</evidence>
<accession>A0A0C3B1F3</accession>
<keyword evidence="8" id="KW-0347">Helicase</keyword>
<dbReference type="InterPro" id="IPR041679">
    <property type="entry name" value="DNA2/NAM7-like_C"/>
</dbReference>